<feature type="signal peptide" evidence="2">
    <location>
        <begin position="1"/>
        <end position="26"/>
    </location>
</feature>
<evidence type="ECO:0000313" key="5">
    <source>
        <dbReference type="Proteomes" id="UP000593875"/>
    </source>
</evidence>
<feature type="chain" id="PRO_5032732986" evidence="2">
    <location>
        <begin position="27"/>
        <end position="379"/>
    </location>
</feature>
<organism evidence="4 5">
    <name type="scientific">Massilia litorea</name>
    <dbReference type="NCBI Taxonomy" id="2769491"/>
    <lineage>
        <taxon>Bacteria</taxon>
        <taxon>Pseudomonadati</taxon>
        <taxon>Pseudomonadota</taxon>
        <taxon>Betaproteobacteria</taxon>
        <taxon>Burkholderiales</taxon>
        <taxon>Oxalobacteraceae</taxon>
        <taxon>Telluria group</taxon>
        <taxon>Massilia</taxon>
    </lineage>
</organism>
<evidence type="ECO:0000256" key="2">
    <source>
        <dbReference type="SAM" id="SignalP"/>
    </source>
</evidence>
<feature type="domain" description="Ice-binding protein C-terminal" evidence="3">
    <location>
        <begin position="354"/>
        <end position="376"/>
    </location>
</feature>
<dbReference type="NCBIfam" id="NF033208">
    <property type="entry name" value="choice_anch_E"/>
    <property type="match status" value="1"/>
</dbReference>
<dbReference type="AlphaFoldDB" id="A0A7L9U675"/>
<sequence>MSKNLLRSTLITAFGAMLSAPMFAHAAVIPNSTTTAAVGFDLSGSVTDKLAAGATTNGPTTSSPTLGTTQVAKFNPNTGVLTGVTVNLTESVHKQTTAVTSAGTTAGSNNGSETASGSGSSTVKAVVTGAPTTSSSLTKIDSCAAKRKDACSDGAATQTANYNFSVASSALDAYAGSGTFGVTQTAALSAETTANSFPSEATTTSTVNWTGKLSATYEYLLHAAQSFDGKSALTLNLDFGSVYLGDSVGDQAFSIFNGAGNRVGLKLTGVNQTGTGNGMFSTNLNTYSNIAAGASQAFMASFLANQLGSYSTSYQLTLADLAPSGSYAASTLYSGYNLTLNLAGNVIARPAQNDVPEPATLMLLGLGAAAFGVSRKRKA</sequence>
<dbReference type="KEGG" id="mlir:LPB04_04030"/>
<name>A0A7L9U675_9BURK</name>
<dbReference type="NCBIfam" id="TIGR02595">
    <property type="entry name" value="PEP_CTERM"/>
    <property type="match status" value="1"/>
</dbReference>
<dbReference type="RefSeq" id="WP_193687478.1">
    <property type="nucleotide sequence ID" value="NZ_CP062941.1"/>
</dbReference>
<dbReference type="EMBL" id="CP062941">
    <property type="protein sequence ID" value="QOL50488.1"/>
    <property type="molecule type" value="Genomic_DNA"/>
</dbReference>
<evidence type="ECO:0000256" key="1">
    <source>
        <dbReference type="SAM" id="MobiDB-lite"/>
    </source>
</evidence>
<keyword evidence="5" id="KW-1185">Reference proteome</keyword>
<evidence type="ECO:0000313" key="4">
    <source>
        <dbReference type="EMBL" id="QOL50488.1"/>
    </source>
</evidence>
<gene>
    <name evidence="4" type="ORF">LPB04_04030</name>
</gene>
<dbReference type="InterPro" id="IPR013424">
    <property type="entry name" value="Ice-binding_C"/>
</dbReference>
<dbReference type="Proteomes" id="UP000593875">
    <property type="component" value="Chromosome"/>
</dbReference>
<keyword evidence="2" id="KW-0732">Signal</keyword>
<protein>
    <submittedName>
        <fullName evidence="4">PEP-CTERM sorting domain-containing protein</fullName>
    </submittedName>
</protein>
<reference evidence="4 5" key="1">
    <citation type="submission" date="2020-10" db="EMBL/GenBank/DDBJ databases">
        <title>Genome sequencing of Massilia sp. LPB0304.</title>
        <authorList>
            <person name="Kim J."/>
        </authorList>
    </citation>
    <scope>NUCLEOTIDE SEQUENCE [LARGE SCALE GENOMIC DNA]</scope>
    <source>
        <strain evidence="4 5">LPB0304</strain>
    </source>
</reference>
<evidence type="ECO:0000259" key="3">
    <source>
        <dbReference type="Pfam" id="PF07589"/>
    </source>
</evidence>
<proteinExistence type="predicted"/>
<dbReference type="Pfam" id="PF07589">
    <property type="entry name" value="PEP-CTERM"/>
    <property type="match status" value="1"/>
</dbReference>
<accession>A0A7L9U675</accession>
<feature type="region of interest" description="Disordered" evidence="1">
    <location>
        <begin position="99"/>
        <end position="122"/>
    </location>
</feature>